<protein>
    <submittedName>
        <fullName evidence="3">Amino acid ABC transporter substrate-binding pro tein</fullName>
    </submittedName>
</protein>
<feature type="signal peptide" evidence="1">
    <location>
        <begin position="1"/>
        <end position="20"/>
    </location>
</feature>
<name>A0A401FZA8_9BACT</name>
<organism evidence="3 4">
    <name type="scientific">Desulfonema ishimotonii</name>
    <dbReference type="NCBI Taxonomy" id="45657"/>
    <lineage>
        <taxon>Bacteria</taxon>
        <taxon>Pseudomonadati</taxon>
        <taxon>Thermodesulfobacteriota</taxon>
        <taxon>Desulfobacteria</taxon>
        <taxon>Desulfobacterales</taxon>
        <taxon>Desulfococcaceae</taxon>
        <taxon>Desulfonema</taxon>
    </lineage>
</organism>
<keyword evidence="1" id="KW-0732">Signal</keyword>
<proteinExistence type="predicted"/>
<reference evidence="4" key="2">
    <citation type="submission" date="2019-01" db="EMBL/GenBank/DDBJ databases">
        <title>Genome sequence of Desulfonema ishimotonii strain Tokyo 01.</title>
        <authorList>
            <person name="Fukui M."/>
        </authorList>
    </citation>
    <scope>NUCLEOTIDE SEQUENCE [LARGE SCALE GENOMIC DNA]</scope>
    <source>
        <strain evidence="4">Tokyo 01</strain>
    </source>
</reference>
<reference evidence="4" key="1">
    <citation type="submission" date="2017-11" db="EMBL/GenBank/DDBJ databases">
        <authorList>
            <person name="Watanabe M."/>
            <person name="Kojima H."/>
        </authorList>
    </citation>
    <scope>NUCLEOTIDE SEQUENCE [LARGE SCALE GENOMIC DNA]</scope>
    <source>
        <strain evidence="4">Tokyo 01</strain>
    </source>
</reference>
<sequence>MMKNIAVVLILMIFSTTTYAQDRIRTIRLVAEEWEEYTGKDGNGLYWDVLRAVYEPAGISIQFDIVPWKRAQEMVRKHKADAIVGEYYRKNATGYLYPDWNIDEDTIVACFKKERFPLWKGEASLSGQKVAWVRGADFNMALDISPDYVEVDTRRSGLSMQSKDRFDIFLDFEEEIRNTAQEMQFDLTPYRMEPIFKDKSYLVFTDSERGRQLRRIYNQRMDKMVESAEVQGIYKKWGWDWSPEKAGR</sequence>
<evidence type="ECO:0000259" key="2">
    <source>
        <dbReference type="Pfam" id="PF00497"/>
    </source>
</evidence>
<dbReference type="AlphaFoldDB" id="A0A401FZA8"/>
<evidence type="ECO:0000313" key="4">
    <source>
        <dbReference type="Proteomes" id="UP000288096"/>
    </source>
</evidence>
<dbReference type="EMBL" id="BEXT01000001">
    <property type="protein sequence ID" value="GBC62295.1"/>
    <property type="molecule type" value="Genomic_DNA"/>
</dbReference>
<comment type="caution">
    <text evidence="3">The sequence shown here is derived from an EMBL/GenBank/DDBJ whole genome shotgun (WGS) entry which is preliminary data.</text>
</comment>
<feature type="domain" description="Solute-binding protein family 3/N-terminal" evidence="2">
    <location>
        <begin position="42"/>
        <end position="238"/>
    </location>
</feature>
<gene>
    <name evidence="3" type="ORF">DENIS_3264</name>
</gene>
<dbReference type="Pfam" id="PF00497">
    <property type="entry name" value="SBP_bac_3"/>
    <property type="match status" value="1"/>
</dbReference>
<accession>A0A401FZA8</accession>
<dbReference type="SUPFAM" id="SSF53850">
    <property type="entry name" value="Periplasmic binding protein-like II"/>
    <property type="match status" value="1"/>
</dbReference>
<dbReference type="Proteomes" id="UP000288096">
    <property type="component" value="Unassembled WGS sequence"/>
</dbReference>
<evidence type="ECO:0000313" key="3">
    <source>
        <dbReference type="EMBL" id="GBC62295.1"/>
    </source>
</evidence>
<evidence type="ECO:0000256" key="1">
    <source>
        <dbReference type="SAM" id="SignalP"/>
    </source>
</evidence>
<feature type="chain" id="PRO_5019435737" evidence="1">
    <location>
        <begin position="21"/>
        <end position="248"/>
    </location>
</feature>
<keyword evidence="4" id="KW-1185">Reference proteome</keyword>
<dbReference type="InterPro" id="IPR001638">
    <property type="entry name" value="Solute-binding_3/MltF_N"/>
</dbReference>
<dbReference type="Gene3D" id="3.40.190.10">
    <property type="entry name" value="Periplasmic binding protein-like II"/>
    <property type="match status" value="2"/>
</dbReference>